<evidence type="ECO:0000313" key="2">
    <source>
        <dbReference type="Proteomes" id="UP000245133"/>
    </source>
</evidence>
<dbReference type="Proteomes" id="UP000245133">
    <property type="component" value="Unassembled WGS sequence"/>
</dbReference>
<keyword evidence="2" id="KW-1185">Reference proteome</keyword>
<evidence type="ECO:0000313" key="1">
    <source>
        <dbReference type="EMBL" id="GBF50578.1"/>
    </source>
</evidence>
<comment type="caution">
    <text evidence="1">The sequence shown here is derived from an EMBL/GenBank/DDBJ whole genome shotgun (WGS) entry which is preliminary data.</text>
</comment>
<organism evidence="1 2">
    <name type="scientific">Leptospira ryugenii</name>
    <dbReference type="NCBI Taxonomy" id="1917863"/>
    <lineage>
        <taxon>Bacteria</taxon>
        <taxon>Pseudomonadati</taxon>
        <taxon>Spirochaetota</taxon>
        <taxon>Spirochaetia</taxon>
        <taxon>Leptospirales</taxon>
        <taxon>Leptospiraceae</taxon>
        <taxon>Leptospira</taxon>
    </lineage>
</organism>
<reference evidence="1 2" key="1">
    <citation type="submission" date="2018-02" db="EMBL/GenBank/DDBJ databases">
        <title>Novel Leptospira species isolated from soil and water in Japan.</title>
        <authorList>
            <person name="Nakao R."/>
            <person name="Masuzawa T."/>
        </authorList>
    </citation>
    <scope>NUCLEOTIDE SEQUENCE [LARGE SCALE GENOMIC DNA]</scope>
    <source>
        <strain evidence="1 2">YH101</strain>
    </source>
</reference>
<dbReference type="OrthoDB" id="326471at2"/>
<accession>A0A2P2E114</accession>
<dbReference type="AlphaFoldDB" id="A0A2P2E114"/>
<proteinExistence type="predicted"/>
<gene>
    <name evidence="1" type="ORF">LPTSP4_21040</name>
</gene>
<sequence length="187" mass="21567">MIDISPDFALKSIGRFDDSLVRLSQFRERVLSLTNLYKELATSYLNSLGDDAKITGQEKTKLIDLLEKILTLVSMMRKLDFLPEQSLVSLEKEKGLFRVQIRYMEGNGWELSGSLDPEYKIRISDFKTWFNTILADKMRSFLTEVGNASLDKEISPAEKIEIGKSLDQIAIEIIEMIIYVERIMKFQ</sequence>
<dbReference type="EMBL" id="BFBB01000005">
    <property type="protein sequence ID" value="GBF50578.1"/>
    <property type="molecule type" value="Genomic_DNA"/>
</dbReference>
<protein>
    <submittedName>
        <fullName evidence="1">Uncharacterized protein</fullName>
    </submittedName>
</protein>
<name>A0A2P2E114_9LEPT</name>
<dbReference type="RefSeq" id="WP_108976491.1">
    <property type="nucleotide sequence ID" value="NZ_BFBB01000005.1"/>
</dbReference>